<comment type="subcellular location">
    <subcellularLocation>
        <location evidence="1">Membrane</location>
        <topology evidence="1">Multi-pass membrane protein</topology>
    </subcellularLocation>
</comment>
<feature type="transmembrane region" description="Helical" evidence="6">
    <location>
        <begin position="464"/>
        <end position="489"/>
    </location>
</feature>
<dbReference type="GO" id="GO:0022832">
    <property type="term" value="F:voltage-gated channel activity"/>
    <property type="evidence" value="ECO:0007669"/>
    <property type="project" value="InterPro"/>
</dbReference>
<dbReference type="InterPro" id="IPR027359">
    <property type="entry name" value="Volt_channel_dom_sf"/>
</dbReference>
<dbReference type="EMBL" id="JARKHS020000711">
    <property type="protein sequence ID" value="KAK8788501.1"/>
    <property type="molecule type" value="Genomic_DNA"/>
</dbReference>
<keyword evidence="4 6" id="KW-0472">Membrane</keyword>
<dbReference type="GO" id="GO:0010008">
    <property type="term" value="C:endosome membrane"/>
    <property type="evidence" value="ECO:0007669"/>
    <property type="project" value="TreeGrafter"/>
</dbReference>
<protein>
    <recommendedName>
        <fullName evidence="7">EF-hand domain-containing protein</fullName>
    </recommendedName>
</protein>
<evidence type="ECO:0000256" key="3">
    <source>
        <dbReference type="ARBA" id="ARBA00022989"/>
    </source>
</evidence>
<evidence type="ECO:0000256" key="1">
    <source>
        <dbReference type="ARBA" id="ARBA00004141"/>
    </source>
</evidence>
<feature type="transmembrane region" description="Helical" evidence="6">
    <location>
        <begin position="155"/>
        <end position="174"/>
    </location>
</feature>
<dbReference type="Pfam" id="PF00520">
    <property type="entry name" value="Ion_trans"/>
    <property type="match status" value="2"/>
</dbReference>
<dbReference type="FunFam" id="1.10.287.70:FF:000062">
    <property type="entry name" value="Two pore calcium channel protein 1"/>
    <property type="match status" value="1"/>
</dbReference>
<dbReference type="PANTHER" id="PTHR46474">
    <property type="entry name" value="TWO PORE CALCIUM CHANNEL PROTEIN 1"/>
    <property type="match status" value="1"/>
</dbReference>
<evidence type="ECO:0000256" key="2">
    <source>
        <dbReference type="ARBA" id="ARBA00022692"/>
    </source>
</evidence>
<keyword evidence="9" id="KW-1185">Reference proteome</keyword>
<feature type="transmembrane region" description="Helical" evidence="6">
    <location>
        <begin position="547"/>
        <end position="572"/>
    </location>
</feature>
<feature type="transmembrane region" description="Helical" evidence="6">
    <location>
        <begin position="124"/>
        <end position="143"/>
    </location>
</feature>
<keyword evidence="3 6" id="KW-1133">Transmembrane helix</keyword>
<feature type="transmembrane region" description="Helical" evidence="6">
    <location>
        <begin position="619"/>
        <end position="641"/>
    </location>
</feature>
<feature type="transmembrane region" description="Helical" evidence="6">
    <location>
        <begin position="509"/>
        <end position="535"/>
    </location>
</feature>
<dbReference type="InterPro" id="IPR028801">
    <property type="entry name" value="TPC1_animal"/>
</dbReference>
<dbReference type="SUPFAM" id="SSF47473">
    <property type="entry name" value="EF-hand"/>
    <property type="match status" value="1"/>
</dbReference>
<evidence type="ECO:0000313" key="9">
    <source>
        <dbReference type="Proteomes" id="UP001321473"/>
    </source>
</evidence>
<dbReference type="GO" id="GO:0005509">
    <property type="term" value="F:calcium ion binding"/>
    <property type="evidence" value="ECO:0007669"/>
    <property type="project" value="InterPro"/>
</dbReference>
<keyword evidence="2 6" id="KW-0812">Transmembrane</keyword>
<evidence type="ECO:0000313" key="8">
    <source>
        <dbReference type="EMBL" id="KAK8788501.1"/>
    </source>
</evidence>
<evidence type="ECO:0000256" key="5">
    <source>
        <dbReference type="SAM" id="MobiDB-lite"/>
    </source>
</evidence>
<dbReference type="Gene3D" id="1.20.120.350">
    <property type="entry name" value="Voltage-gated potassium channels. Chain C"/>
    <property type="match status" value="1"/>
</dbReference>
<dbReference type="AlphaFoldDB" id="A0AAQ4FP11"/>
<feature type="transmembrane region" description="Helical" evidence="6">
    <location>
        <begin position="315"/>
        <end position="338"/>
    </location>
</feature>
<dbReference type="GO" id="GO:0005216">
    <property type="term" value="F:monoatomic ion channel activity"/>
    <property type="evidence" value="ECO:0007669"/>
    <property type="project" value="InterPro"/>
</dbReference>
<evidence type="ECO:0000256" key="6">
    <source>
        <dbReference type="SAM" id="Phobius"/>
    </source>
</evidence>
<feature type="transmembrane region" description="Helical" evidence="6">
    <location>
        <begin position="288"/>
        <end position="309"/>
    </location>
</feature>
<comment type="caution">
    <text evidence="8">The sequence shown here is derived from an EMBL/GenBank/DDBJ whole genome shotgun (WGS) entry which is preliminary data.</text>
</comment>
<dbReference type="InterPro" id="IPR002048">
    <property type="entry name" value="EF_hand_dom"/>
</dbReference>
<dbReference type="PANTHER" id="PTHR46474:SF1">
    <property type="entry name" value="TWO PORE CHANNEL PROTEIN 1"/>
    <property type="match status" value="1"/>
</dbReference>
<feature type="compositionally biased region" description="Polar residues" evidence="5">
    <location>
        <begin position="849"/>
        <end position="860"/>
    </location>
</feature>
<dbReference type="InterPro" id="IPR005821">
    <property type="entry name" value="Ion_trans_dom"/>
</dbReference>
<name>A0AAQ4FP11_AMBAM</name>
<feature type="region of interest" description="Disordered" evidence="5">
    <location>
        <begin position="841"/>
        <end position="860"/>
    </location>
</feature>
<organism evidence="8 9">
    <name type="scientific">Amblyomma americanum</name>
    <name type="common">Lone star tick</name>
    <dbReference type="NCBI Taxonomy" id="6943"/>
    <lineage>
        <taxon>Eukaryota</taxon>
        <taxon>Metazoa</taxon>
        <taxon>Ecdysozoa</taxon>
        <taxon>Arthropoda</taxon>
        <taxon>Chelicerata</taxon>
        <taxon>Arachnida</taxon>
        <taxon>Acari</taxon>
        <taxon>Parasitiformes</taxon>
        <taxon>Ixodida</taxon>
        <taxon>Ixodoidea</taxon>
        <taxon>Ixodidae</taxon>
        <taxon>Amblyomminae</taxon>
        <taxon>Amblyomma</taxon>
    </lineage>
</organism>
<evidence type="ECO:0000259" key="7">
    <source>
        <dbReference type="PROSITE" id="PS50222"/>
    </source>
</evidence>
<feature type="transmembrane region" description="Helical" evidence="6">
    <location>
        <begin position="682"/>
        <end position="704"/>
    </location>
</feature>
<sequence>MANFGIRCLQIGDSDEGDRNILVGADGCLSYESTDCLDANTSWASASHADVPFDLTNSVEHSHSVLTELSFPSGEIEGERLAKCWQSNYHEAAIFLEEGENNDKLDFHPCSREALPAYLVVHNVLFYCLDLLSAVVLMALALMEAPAVPGLSVPVALHVSVEILALSVVAVELCMKLRWMGLKPFFTHKRTVFKLSILLLMLLEAVVVAARQATHFRILRALRPIFLIDNHYLGGVRRLTRQILQSLPPVFDMLIILFFFMTVFAILGYHIFSFVSNQPYFSTLYDSLVNLFVLLTTSNFPDVMIPYYANSKWAALFFVVFLLVHLYFLMNLVLAVVYERFSSLEKEKFRKLLLHRRKACHQAFRLLVNRSSPSCLYFCHFEGLMKYYKPRAKRRDVYLMFKSMDTAKNGFLSQEEFLQVYEASKLTWERKWSDYPWFNELKRPFERKLFEGAYKVITWKWSNVIIYLSCHYPVIIYLVITASFLWHIVEITQFTNGSSSFLGDGRTGFSAWLLVGLLIFYLAEMLLKIAAFGVADYFHKGWNKFDFVIIVAAIVFGSIGAFLDANLLRILIFRSLRLLKHELLKVLIAEQLLFKEVKCHLKKNYHDVLGTVFILMPRFVSVGLVLVIVYYFFAIIGIEVFSEYVMEDCCKNTTVELYFATNTSSGPGYFYLMNFHNMANSYVTLFALMAVNNWFIIMDGYVAVTSEFSRLFFMSFYLITMIVLQIVVAFVLEAFIFRIQYKMKIGKGSKEDNLVRVETTMSRAELQFCSAPPEASRNPQPLNYDVDSSSQQLVFRGVRWKTKFSFCLKMYADETKEWLDHAELEERRSNEWLVLNMQSSEADGGNRWEGNNANRRTFTL</sequence>
<reference evidence="8 9" key="1">
    <citation type="journal article" date="2023" name="Arcadia Sci">
        <title>De novo assembly of a long-read Amblyomma americanum tick genome.</title>
        <authorList>
            <person name="Chou S."/>
            <person name="Poskanzer K.E."/>
            <person name="Rollins M."/>
            <person name="Thuy-Boun P.S."/>
        </authorList>
    </citation>
    <scope>NUCLEOTIDE SEQUENCE [LARGE SCALE GENOMIC DNA]</scope>
    <source>
        <strain evidence="8">F_SG_1</strain>
        <tissue evidence="8">Salivary glands</tissue>
    </source>
</reference>
<dbReference type="InterPro" id="IPR011992">
    <property type="entry name" value="EF-hand-dom_pair"/>
</dbReference>
<feature type="domain" description="EF-hand" evidence="7">
    <location>
        <begin position="392"/>
        <end position="427"/>
    </location>
</feature>
<feature type="transmembrane region" description="Helical" evidence="6">
    <location>
        <begin position="195"/>
        <end position="214"/>
    </location>
</feature>
<feature type="transmembrane region" description="Helical" evidence="6">
    <location>
        <begin position="254"/>
        <end position="276"/>
    </location>
</feature>
<dbReference type="Gene3D" id="1.10.287.70">
    <property type="match status" value="2"/>
</dbReference>
<proteinExistence type="predicted"/>
<evidence type="ECO:0000256" key="4">
    <source>
        <dbReference type="ARBA" id="ARBA00023136"/>
    </source>
</evidence>
<dbReference type="PROSITE" id="PS50222">
    <property type="entry name" value="EF_HAND_2"/>
    <property type="match status" value="1"/>
</dbReference>
<dbReference type="GO" id="GO:0005765">
    <property type="term" value="C:lysosomal membrane"/>
    <property type="evidence" value="ECO:0007669"/>
    <property type="project" value="InterPro"/>
</dbReference>
<dbReference type="SUPFAM" id="SSF81324">
    <property type="entry name" value="Voltage-gated potassium channels"/>
    <property type="match status" value="1"/>
</dbReference>
<gene>
    <name evidence="8" type="ORF">V5799_021719</name>
</gene>
<dbReference type="Proteomes" id="UP001321473">
    <property type="component" value="Unassembled WGS sequence"/>
</dbReference>
<accession>A0AAQ4FP11</accession>
<feature type="transmembrane region" description="Helical" evidence="6">
    <location>
        <begin position="716"/>
        <end position="737"/>
    </location>
</feature>